<gene>
    <name evidence="1" type="ORF">BDP27DRAFT_1170502</name>
</gene>
<sequence>VEKTLYRIPPSNLTKVSPVFRDMLEAPSGSEASEGSGDNTPIFLESITQIDWERLLKVILHKSYLDPPLKFNLDEWISVLKLSTLWKMDVVRATAIKSIEEFDDPARKIHVAREYGISSYYPPALSQLVLRPRSLSVQDIGFLGLECGLKIISIRE</sequence>
<reference evidence="1" key="1">
    <citation type="submission" date="2020-11" db="EMBL/GenBank/DDBJ databases">
        <authorList>
            <consortium name="DOE Joint Genome Institute"/>
            <person name="Ahrendt S."/>
            <person name="Riley R."/>
            <person name="Andreopoulos W."/>
            <person name="Labutti K."/>
            <person name="Pangilinan J."/>
            <person name="Ruiz-Duenas F.J."/>
            <person name="Barrasa J.M."/>
            <person name="Sanchez-Garcia M."/>
            <person name="Camarero S."/>
            <person name="Miyauchi S."/>
            <person name="Serrano A."/>
            <person name="Linde D."/>
            <person name="Babiker R."/>
            <person name="Drula E."/>
            <person name="Ayuso-Fernandez I."/>
            <person name="Pacheco R."/>
            <person name="Padilla G."/>
            <person name="Ferreira P."/>
            <person name="Barriuso J."/>
            <person name="Kellner H."/>
            <person name="Castanera R."/>
            <person name="Alfaro M."/>
            <person name="Ramirez L."/>
            <person name="Pisabarro A.G."/>
            <person name="Kuo A."/>
            <person name="Tritt A."/>
            <person name="Lipzen A."/>
            <person name="He G."/>
            <person name="Yan M."/>
            <person name="Ng V."/>
            <person name="Cullen D."/>
            <person name="Martin F."/>
            <person name="Rosso M.-N."/>
            <person name="Henrissat B."/>
            <person name="Hibbett D."/>
            <person name="Martinez A.T."/>
            <person name="Grigoriev I.V."/>
        </authorList>
    </citation>
    <scope>NUCLEOTIDE SEQUENCE</scope>
    <source>
        <strain evidence="1">AH 40177</strain>
    </source>
</reference>
<evidence type="ECO:0008006" key="3">
    <source>
        <dbReference type="Google" id="ProtNLM"/>
    </source>
</evidence>
<comment type="caution">
    <text evidence="1">The sequence shown here is derived from an EMBL/GenBank/DDBJ whole genome shotgun (WGS) entry which is preliminary data.</text>
</comment>
<evidence type="ECO:0000313" key="1">
    <source>
        <dbReference type="EMBL" id="KAF9071526.1"/>
    </source>
</evidence>
<dbReference type="EMBL" id="JADNRY010000031">
    <property type="protein sequence ID" value="KAF9071526.1"/>
    <property type="molecule type" value="Genomic_DNA"/>
</dbReference>
<feature type="non-terminal residue" evidence="1">
    <location>
        <position position="1"/>
    </location>
</feature>
<protein>
    <recommendedName>
        <fullName evidence="3">BTB domain-containing protein</fullName>
    </recommendedName>
</protein>
<dbReference type="Proteomes" id="UP000772434">
    <property type="component" value="Unassembled WGS sequence"/>
</dbReference>
<proteinExistence type="predicted"/>
<dbReference type="AlphaFoldDB" id="A0A9P5PSK8"/>
<name>A0A9P5PSK8_9AGAR</name>
<evidence type="ECO:0000313" key="2">
    <source>
        <dbReference type="Proteomes" id="UP000772434"/>
    </source>
</evidence>
<dbReference type="OrthoDB" id="3223751at2759"/>
<keyword evidence="2" id="KW-1185">Reference proteome</keyword>
<accession>A0A9P5PSK8</accession>
<organism evidence="1 2">
    <name type="scientific">Rhodocollybia butyracea</name>
    <dbReference type="NCBI Taxonomy" id="206335"/>
    <lineage>
        <taxon>Eukaryota</taxon>
        <taxon>Fungi</taxon>
        <taxon>Dikarya</taxon>
        <taxon>Basidiomycota</taxon>
        <taxon>Agaricomycotina</taxon>
        <taxon>Agaricomycetes</taxon>
        <taxon>Agaricomycetidae</taxon>
        <taxon>Agaricales</taxon>
        <taxon>Marasmiineae</taxon>
        <taxon>Omphalotaceae</taxon>
        <taxon>Rhodocollybia</taxon>
    </lineage>
</organism>
<feature type="non-terminal residue" evidence="1">
    <location>
        <position position="156"/>
    </location>
</feature>